<dbReference type="KEGG" id="bmic:BmR1_04g09575"/>
<dbReference type="SMART" id="SM01099">
    <property type="entry name" value="CPW_WPC"/>
    <property type="match status" value="4"/>
</dbReference>
<dbReference type="GeneID" id="24426539"/>
<dbReference type="VEuPathDB" id="PiroplasmaDB:BmR1_04g09575"/>
<dbReference type="Pfam" id="PF09717">
    <property type="entry name" value="CPW_WPC"/>
    <property type="match status" value="4"/>
</dbReference>
<reference evidence="2 3" key="2">
    <citation type="journal article" date="2013" name="PLoS ONE">
        <title>Whole genome mapping and re-organization of the nuclear and mitochondrial genomes of Babesia microti isolates.</title>
        <authorList>
            <person name="Cornillot E."/>
            <person name="Dassouli A."/>
            <person name="Garg A."/>
            <person name="Pachikara N."/>
            <person name="Randazzo S."/>
            <person name="Depoix D."/>
            <person name="Carcy B."/>
            <person name="Delbecq S."/>
            <person name="Frutos R."/>
            <person name="Silva J.C."/>
            <person name="Sutton R."/>
            <person name="Krause P.J."/>
            <person name="Mamoun C.B."/>
        </authorList>
    </citation>
    <scope>NUCLEOTIDE SEQUENCE [LARGE SCALE GENOMIC DNA]</scope>
    <source>
        <strain evidence="2 3">RI</strain>
    </source>
</reference>
<proteinExistence type="predicted"/>
<feature type="domain" description="CPW-WPC" evidence="1">
    <location>
        <begin position="168"/>
        <end position="229"/>
    </location>
</feature>
<dbReference type="OrthoDB" id="373941at2759"/>
<dbReference type="InterPro" id="IPR006387">
    <property type="entry name" value="CPW_WPC_dom"/>
</dbReference>
<evidence type="ECO:0000259" key="1">
    <source>
        <dbReference type="SMART" id="SM01099"/>
    </source>
</evidence>
<keyword evidence="3" id="KW-1185">Reference proteome</keyword>
<reference evidence="2 3" key="3">
    <citation type="journal article" date="2016" name="Sci. Rep.">
        <title>Genome-wide diversity and gene expression profiling of Babesia microti isolates identify polymorphic genes that mediate host-pathogen interactions.</title>
        <authorList>
            <person name="Silva J.C."/>
            <person name="Cornillot E."/>
            <person name="McCracken C."/>
            <person name="Usmani-Brown S."/>
            <person name="Dwivedi A."/>
            <person name="Ifeonu O.O."/>
            <person name="Crabtree J."/>
            <person name="Gotia H.T."/>
            <person name="Virji A.Z."/>
            <person name="Reynes C."/>
            <person name="Colinge J."/>
            <person name="Kumar V."/>
            <person name="Lawres L."/>
            <person name="Pazzi J.E."/>
            <person name="Pablo J.V."/>
            <person name="Hung C."/>
            <person name="Brancato J."/>
            <person name="Kumari P."/>
            <person name="Orvis J."/>
            <person name="Tretina K."/>
            <person name="Chibucos M."/>
            <person name="Ott S."/>
            <person name="Sadzewicz L."/>
            <person name="Sengamalay N."/>
            <person name="Shetty A.C."/>
            <person name="Su Q."/>
            <person name="Tallon L."/>
            <person name="Fraser C.M."/>
            <person name="Frutos R."/>
            <person name="Molina D.M."/>
            <person name="Krause P.J."/>
            <person name="Ben Mamoun C."/>
        </authorList>
    </citation>
    <scope>NUCLEOTIDE SEQUENCE [LARGE SCALE GENOMIC DNA]</scope>
    <source>
        <strain evidence="2 3">RI</strain>
    </source>
</reference>
<evidence type="ECO:0000313" key="3">
    <source>
        <dbReference type="Proteomes" id="UP000002899"/>
    </source>
</evidence>
<name>A0A1N6LYG1_BABMR</name>
<accession>A0A1N6LYG1</accession>
<feature type="domain" description="CPW-WPC" evidence="1">
    <location>
        <begin position="233"/>
        <end position="286"/>
    </location>
</feature>
<reference evidence="2 3" key="1">
    <citation type="journal article" date="2012" name="Nucleic Acids Res.">
        <title>Sequencing of the smallest Apicomplexan genome from the human pathogen Babesia microti.</title>
        <authorList>
            <person name="Cornillot E."/>
            <person name="Hadj-Kaddour K."/>
            <person name="Dassouli A."/>
            <person name="Noel B."/>
            <person name="Ranwez V."/>
            <person name="Vacherie B."/>
            <person name="Augagneur Y."/>
            <person name="Bres V."/>
            <person name="Duclos A."/>
            <person name="Randazzo S."/>
            <person name="Carcy B."/>
            <person name="Debierre-Grockiego F."/>
            <person name="Delbecq S."/>
            <person name="Moubri-Menage K."/>
            <person name="Shams-Eldin H."/>
            <person name="Usmani-Brown S."/>
            <person name="Bringaud F."/>
            <person name="Wincker P."/>
            <person name="Vivares C.P."/>
            <person name="Schwarz R.T."/>
            <person name="Schetters T.P."/>
            <person name="Krause P.J."/>
            <person name="Gorenflot A."/>
            <person name="Berry V."/>
            <person name="Barbe V."/>
            <person name="Ben Mamoun C."/>
        </authorList>
    </citation>
    <scope>NUCLEOTIDE SEQUENCE [LARGE SCALE GENOMIC DNA]</scope>
    <source>
        <strain evidence="2 3">RI</strain>
    </source>
</reference>
<feature type="domain" description="CPW-WPC" evidence="1">
    <location>
        <begin position="300"/>
        <end position="358"/>
    </location>
</feature>
<organism evidence="2 3">
    <name type="scientific">Babesia microti (strain RI)</name>
    <dbReference type="NCBI Taxonomy" id="1133968"/>
    <lineage>
        <taxon>Eukaryota</taxon>
        <taxon>Sar</taxon>
        <taxon>Alveolata</taxon>
        <taxon>Apicomplexa</taxon>
        <taxon>Aconoidasida</taxon>
        <taxon>Piroplasmida</taxon>
        <taxon>Babesiidae</taxon>
        <taxon>Babesia</taxon>
    </lineage>
</organism>
<evidence type="ECO:0000313" key="2">
    <source>
        <dbReference type="EMBL" id="SIO73907.1"/>
    </source>
</evidence>
<dbReference type="Proteomes" id="UP000002899">
    <property type="component" value="Chromosome IV"/>
</dbReference>
<gene>
    <name evidence="2" type="ORF">BmR1_04g09575</name>
</gene>
<dbReference type="AlphaFoldDB" id="A0A1N6LYG1"/>
<dbReference type="RefSeq" id="XP_021337957.1">
    <property type="nucleotide sequence ID" value="XM_021482801.1"/>
</dbReference>
<sequence>MSLPLSINTYINNVAHFAIKQTKLFIIAINIIHTLILVAGCVKSKDASEPFILDVDDNPIISGLFHSSDKIPRQIFDKLEGEILKDELEYCTDGISVCPDNWEFINSTGMCRAPIDYNGFCDKLMDFSSFTDEAKIDWASSCDVHWKSCSESRKDSKQVQKEDWITTCKSGYNLSLCPYGFKFDGVSHCIPVYGVYQGPCLVNIDFSTFSEGDKIEWSKSCKAYWPCNDGKFETFTECPINWEIYSGYCMPPKNYKGPCNSKNKFTYYTPEMKKDFCVKCQIYCANEDSASVDTSDQQHNLNWNKPCPEGWMEVNRGDEIWCNPGSEVRKCHGEVTFKSETAKRAWASYCDQPWESINKDKYDDKVQLLIRGFSGPL</sequence>
<dbReference type="EMBL" id="LN871599">
    <property type="protein sequence ID" value="SIO73907.1"/>
    <property type="molecule type" value="Genomic_DNA"/>
</dbReference>
<dbReference type="NCBIfam" id="TIGR01492">
    <property type="entry name" value="CPW_WPC"/>
    <property type="match status" value="2"/>
</dbReference>
<feature type="domain" description="CPW-WPC" evidence="1">
    <location>
        <begin position="91"/>
        <end position="151"/>
    </location>
</feature>
<protein>
    <recommendedName>
        <fullName evidence="1">CPW-WPC domain-containing protein</fullName>
    </recommendedName>
</protein>